<feature type="region of interest" description="Disordered" evidence="1">
    <location>
        <begin position="508"/>
        <end position="540"/>
    </location>
</feature>
<feature type="region of interest" description="Disordered" evidence="1">
    <location>
        <begin position="559"/>
        <end position="638"/>
    </location>
</feature>
<feature type="compositionally biased region" description="Pro residues" evidence="1">
    <location>
        <begin position="1"/>
        <end position="15"/>
    </location>
</feature>
<dbReference type="EMBL" id="BNJQ01000030">
    <property type="protein sequence ID" value="GHP10617.1"/>
    <property type="molecule type" value="Genomic_DNA"/>
</dbReference>
<feature type="compositionally biased region" description="Low complexity" evidence="1">
    <location>
        <begin position="112"/>
        <end position="124"/>
    </location>
</feature>
<name>A0A830I0F8_9CHLO</name>
<feature type="region of interest" description="Disordered" evidence="1">
    <location>
        <begin position="1"/>
        <end position="39"/>
    </location>
</feature>
<accession>A0A830I0F8</accession>
<evidence type="ECO:0000256" key="1">
    <source>
        <dbReference type="SAM" id="MobiDB-lite"/>
    </source>
</evidence>
<evidence type="ECO:0000313" key="2">
    <source>
        <dbReference type="EMBL" id="GHP10617.1"/>
    </source>
</evidence>
<comment type="caution">
    <text evidence="2">The sequence shown here is derived from an EMBL/GenBank/DDBJ whole genome shotgun (WGS) entry which is preliminary data.</text>
</comment>
<evidence type="ECO:0000313" key="3">
    <source>
        <dbReference type="Proteomes" id="UP000660262"/>
    </source>
</evidence>
<feature type="region of interest" description="Disordered" evidence="1">
    <location>
        <begin position="369"/>
        <end position="443"/>
    </location>
</feature>
<dbReference type="Proteomes" id="UP000660262">
    <property type="component" value="Unassembled WGS sequence"/>
</dbReference>
<feature type="region of interest" description="Disordered" evidence="1">
    <location>
        <begin position="92"/>
        <end position="124"/>
    </location>
</feature>
<feature type="compositionally biased region" description="Basic residues" evidence="1">
    <location>
        <begin position="614"/>
        <end position="638"/>
    </location>
</feature>
<protein>
    <submittedName>
        <fullName evidence="2">Uncharacterized protein</fullName>
    </submittedName>
</protein>
<dbReference type="AlphaFoldDB" id="A0A830I0F8"/>
<proteinExistence type="predicted"/>
<reference evidence="2" key="1">
    <citation type="submission" date="2020-10" db="EMBL/GenBank/DDBJ databases">
        <title>Unveiling of a novel bifunctional photoreceptor, Dualchrome1, isolated from a cosmopolitan green alga.</title>
        <authorList>
            <person name="Suzuki S."/>
            <person name="Kawachi M."/>
        </authorList>
    </citation>
    <scope>NUCLEOTIDE SEQUENCE</scope>
    <source>
        <strain evidence="2">NIES 2893</strain>
    </source>
</reference>
<gene>
    <name evidence="2" type="ORF">PPROV_000934800</name>
</gene>
<organism evidence="2 3">
    <name type="scientific">Pycnococcus provasolii</name>
    <dbReference type="NCBI Taxonomy" id="41880"/>
    <lineage>
        <taxon>Eukaryota</taxon>
        <taxon>Viridiplantae</taxon>
        <taxon>Chlorophyta</taxon>
        <taxon>Pseudoscourfieldiophyceae</taxon>
        <taxon>Pseudoscourfieldiales</taxon>
        <taxon>Pycnococcaceae</taxon>
        <taxon>Pycnococcus</taxon>
    </lineage>
</organism>
<feature type="compositionally biased region" description="Polar residues" evidence="1">
    <location>
        <begin position="530"/>
        <end position="540"/>
    </location>
</feature>
<feature type="compositionally biased region" description="Low complexity" evidence="1">
    <location>
        <begin position="380"/>
        <end position="396"/>
    </location>
</feature>
<keyword evidence="3" id="KW-1185">Reference proteome</keyword>
<feature type="compositionally biased region" description="Polar residues" evidence="1">
    <location>
        <begin position="28"/>
        <end position="38"/>
    </location>
</feature>
<feature type="compositionally biased region" description="Gly residues" evidence="1">
    <location>
        <begin position="98"/>
        <end position="109"/>
    </location>
</feature>
<sequence>MPPRRTPGARTPPSPLEDTTRPHKRRNVSTTDELTESPTAVADTAAATRNCEVADATSQMITSIGRRFKEIQDLAEDAVLADARECDSIRTSALRSSSGGGGGGGGGGVDPSHSLSMSSSASASGGSGIATSGSVALSFLLKTSIMSSSRFKKGGGETSSSSSKKLGPSALDAYVQDCLKAKSSVTDATTTLAFTRMYDELLTWEQIHLPAEGPTTPNQEALGVDDDVPTPTPTTARERAFWRAARQALRSCLLAPAAEWKSRVAATQRWFKKSKPTPAANSATPLGAALFANTPTPGAVSLAPSVSQISVGTITASPSAASLERCASRLLHSETKRRTFVTPYSGTRAAPVTKSSASKLRTPAYHFLPASTWKPPPEETPQQAAARAARIRAPQETPELHGGLTPRDWKGNVAPPKSPQRSRPPLAAPPPKPEPAQRVRTLTPAEAARASWLRERWVELRNGEAAVASYVDNAMEEYGERKALADEQSLMRAEAGWLARSEARRRVGMPEPACTQQRSRFGNEEDPMSPGTTFGASMSSDGVGAGGALSVYWTPSVDETALTPNPKVRAHRLMQAANPMSQSRSESELLSRLPPPGQAHRSEVLSVEDIMRASAKKSAKKAGGKGGSPKKGKTPKKK</sequence>